<dbReference type="Proteomes" id="UP000050761">
    <property type="component" value="Unassembled WGS sequence"/>
</dbReference>
<reference evidence="1 2" key="1">
    <citation type="submission" date="2018-11" db="EMBL/GenBank/DDBJ databases">
        <authorList>
            <consortium name="Pathogen Informatics"/>
        </authorList>
    </citation>
    <scope>NUCLEOTIDE SEQUENCE [LARGE SCALE GENOMIC DNA]</scope>
</reference>
<proteinExistence type="predicted"/>
<evidence type="ECO:0000313" key="2">
    <source>
        <dbReference type="Proteomes" id="UP000050761"/>
    </source>
</evidence>
<keyword evidence="2" id="KW-1185">Reference proteome</keyword>
<name>A0A183GH30_HELPZ</name>
<evidence type="ECO:0000313" key="3">
    <source>
        <dbReference type="WBParaSite" id="HPBE_0002184401-mRNA-1"/>
    </source>
</evidence>
<dbReference type="AlphaFoldDB" id="A0A183GH30"/>
<gene>
    <name evidence="1" type="ORF">HPBE_LOCUS21843</name>
</gene>
<reference evidence="3" key="2">
    <citation type="submission" date="2019-09" db="UniProtKB">
        <authorList>
            <consortium name="WormBaseParasite"/>
        </authorList>
    </citation>
    <scope>IDENTIFICATION</scope>
</reference>
<dbReference type="EMBL" id="UZAH01033389">
    <property type="protein sequence ID" value="VDP28475.1"/>
    <property type="molecule type" value="Genomic_DNA"/>
</dbReference>
<sequence>MHGCVRACANCIVVGLAKSLHSVETWPIRKQDEHAISVAQRGIEKTILGVTRLTQVREGLRSSEVRRRTEIGNAVAWANSSNVRWASLVMRFADTRWKKAVTYWIPWDVKRTAGCPPTLSSEFFVNELTI</sequence>
<accession>A0A183GH30</accession>
<evidence type="ECO:0000313" key="1">
    <source>
        <dbReference type="EMBL" id="VDP28475.1"/>
    </source>
</evidence>
<accession>A0A3P8DAM4</accession>
<protein>
    <submittedName>
        <fullName evidence="3">Transposase</fullName>
    </submittedName>
</protein>
<organism evidence="2 3">
    <name type="scientific">Heligmosomoides polygyrus</name>
    <name type="common">Parasitic roundworm</name>
    <dbReference type="NCBI Taxonomy" id="6339"/>
    <lineage>
        <taxon>Eukaryota</taxon>
        <taxon>Metazoa</taxon>
        <taxon>Ecdysozoa</taxon>
        <taxon>Nematoda</taxon>
        <taxon>Chromadorea</taxon>
        <taxon>Rhabditida</taxon>
        <taxon>Rhabditina</taxon>
        <taxon>Rhabditomorpha</taxon>
        <taxon>Strongyloidea</taxon>
        <taxon>Heligmosomidae</taxon>
        <taxon>Heligmosomoides</taxon>
    </lineage>
</organism>
<dbReference type="WBParaSite" id="HPBE_0002184401-mRNA-1">
    <property type="protein sequence ID" value="HPBE_0002184401-mRNA-1"/>
    <property type="gene ID" value="HPBE_0002184401"/>
</dbReference>